<organism evidence="1">
    <name type="scientific">viral metagenome</name>
    <dbReference type="NCBI Taxonomy" id="1070528"/>
    <lineage>
        <taxon>unclassified sequences</taxon>
        <taxon>metagenomes</taxon>
        <taxon>organismal metagenomes</taxon>
    </lineage>
</organism>
<protein>
    <submittedName>
        <fullName evidence="1">Uncharacterized protein</fullName>
    </submittedName>
</protein>
<accession>A0A6C0E9J8</accession>
<dbReference type="EMBL" id="MN739775">
    <property type="protein sequence ID" value="QHT25806.1"/>
    <property type="molecule type" value="Genomic_DNA"/>
</dbReference>
<dbReference type="AlphaFoldDB" id="A0A6C0E9J8"/>
<sequence>MSLCGGYDASKIGRSRTYDSDFPHVYMHDMCYTARSIICEWQVDVCSLLKSICKCVDG</sequence>
<evidence type="ECO:0000313" key="1">
    <source>
        <dbReference type="EMBL" id="QHT25806.1"/>
    </source>
</evidence>
<reference evidence="1" key="1">
    <citation type="journal article" date="2020" name="Nature">
        <title>Giant virus diversity and host interactions through global metagenomics.</title>
        <authorList>
            <person name="Schulz F."/>
            <person name="Roux S."/>
            <person name="Paez-Espino D."/>
            <person name="Jungbluth S."/>
            <person name="Walsh D.A."/>
            <person name="Denef V.J."/>
            <person name="McMahon K.D."/>
            <person name="Konstantinidis K.T."/>
            <person name="Eloe-Fadrosh E.A."/>
            <person name="Kyrpides N.C."/>
            <person name="Woyke T."/>
        </authorList>
    </citation>
    <scope>NUCLEOTIDE SEQUENCE</scope>
    <source>
        <strain evidence="1">GVMAG-M-3300023179-27</strain>
    </source>
</reference>
<name>A0A6C0E9J8_9ZZZZ</name>
<proteinExistence type="predicted"/>